<dbReference type="PROSITE" id="PS50883">
    <property type="entry name" value="EAL"/>
    <property type="match status" value="1"/>
</dbReference>
<dbReference type="Pfam" id="PF01590">
    <property type="entry name" value="GAF"/>
    <property type="match status" value="1"/>
</dbReference>
<evidence type="ECO:0000313" key="3">
    <source>
        <dbReference type="EMBL" id="MEM5501857.1"/>
    </source>
</evidence>
<protein>
    <submittedName>
        <fullName evidence="3">EAL domain-containing protein</fullName>
    </submittedName>
</protein>
<name>A0ABU9T6V2_9HYPH</name>
<dbReference type="Gene3D" id="3.30.70.270">
    <property type="match status" value="1"/>
</dbReference>
<evidence type="ECO:0000259" key="2">
    <source>
        <dbReference type="PROSITE" id="PS50887"/>
    </source>
</evidence>
<dbReference type="PANTHER" id="PTHR33121:SF71">
    <property type="entry name" value="OXYGEN SENSOR PROTEIN DOSP"/>
    <property type="match status" value="1"/>
</dbReference>
<evidence type="ECO:0000259" key="1">
    <source>
        <dbReference type="PROSITE" id="PS50883"/>
    </source>
</evidence>
<dbReference type="Gene3D" id="3.20.20.450">
    <property type="entry name" value="EAL domain"/>
    <property type="match status" value="1"/>
</dbReference>
<gene>
    <name evidence="3" type="ORF">WNY59_09680</name>
</gene>
<dbReference type="InterPro" id="IPR000160">
    <property type="entry name" value="GGDEF_dom"/>
</dbReference>
<dbReference type="InterPro" id="IPR001633">
    <property type="entry name" value="EAL_dom"/>
</dbReference>
<dbReference type="InterPro" id="IPR035919">
    <property type="entry name" value="EAL_sf"/>
</dbReference>
<dbReference type="SUPFAM" id="SSF55785">
    <property type="entry name" value="PYP-like sensor domain (PAS domain)"/>
    <property type="match status" value="1"/>
</dbReference>
<accession>A0ABU9T6V2</accession>
<feature type="domain" description="GGDEF" evidence="2">
    <location>
        <begin position="334"/>
        <end position="467"/>
    </location>
</feature>
<dbReference type="PANTHER" id="PTHR33121">
    <property type="entry name" value="CYCLIC DI-GMP PHOSPHODIESTERASE PDEF"/>
    <property type="match status" value="1"/>
</dbReference>
<dbReference type="InterPro" id="IPR043128">
    <property type="entry name" value="Rev_trsase/Diguanyl_cyclase"/>
</dbReference>
<dbReference type="Gene3D" id="3.30.450.20">
    <property type="entry name" value="PAS domain"/>
    <property type="match status" value="1"/>
</dbReference>
<dbReference type="Pfam" id="PF00990">
    <property type="entry name" value="GGDEF"/>
    <property type="match status" value="1"/>
</dbReference>
<dbReference type="SUPFAM" id="SSF141868">
    <property type="entry name" value="EAL domain-like"/>
    <property type="match status" value="1"/>
</dbReference>
<organism evidence="3 4">
    <name type="scientific">Ahrensia kielensis</name>
    <dbReference type="NCBI Taxonomy" id="76980"/>
    <lineage>
        <taxon>Bacteria</taxon>
        <taxon>Pseudomonadati</taxon>
        <taxon>Pseudomonadota</taxon>
        <taxon>Alphaproteobacteria</taxon>
        <taxon>Hyphomicrobiales</taxon>
        <taxon>Ahrensiaceae</taxon>
        <taxon>Ahrensia</taxon>
    </lineage>
</organism>
<dbReference type="SUPFAM" id="SSF55073">
    <property type="entry name" value="Nucleotide cyclase"/>
    <property type="match status" value="1"/>
</dbReference>
<dbReference type="Gene3D" id="3.30.450.40">
    <property type="match status" value="1"/>
</dbReference>
<dbReference type="NCBIfam" id="TIGR00254">
    <property type="entry name" value="GGDEF"/>
    <property type="match status" value="1"/>
</dbReference>
<feature type="domain" description="EAL" evidence="1">
    <location>
        <begin position="476"/>
        <end position="731"/>
    </location>
</feature>
<evidence type="ECO:0000313" key="4">
    <source>
        <dbReference type="Proteomes" id="UP001477870"/>
    </source>
</evidence>
<keyword evidence="4" id="KW-1185">Reference proteome</keyword>
<dbReference type="PROSITE" id="PS50887">
    <property type="entry name" value="GGDEF"/>
    <property type="match status" value="1"/>
</dbReference>
<dbReference type="EMBL" id="JBBMQO010000005">
    <property type="protein sequence ID" value="MEM5501857.1"/>
    <property type="molecule type" value="Genomic_DNA"/>
</dbReference>
<proteinExistence type="predicted"/>
<dbReference type="InterPro" id="IPR050706">
    <property type="entry name" value="Cyclic-di-GMP_PDE-like"/>
</dbReference>
<dbReference type="InterPro" id="IPR029016">
    <property type="entry name" value="GAF-like_dom_sf"/>
</dbReference>
<dbReference type="Pfam" id="PF00563">
    <property type="entry name" value="EAL"/>
    <property type="match status" value="1"/>
</dbReference>
<dbReference type="SMART" id="SM00065">
    <property type="entry name" value="GAF"/>
    <property type="match status" value="1"/>
</dbReference>
<dbReference type="InterPro" id="IPR029787">
    <property type="entry name" value="Nucleotide_cyclase"/>
</dbReference>
<dbReference type="InterPro" id="IPR003018">
    <property type="entry name" value="GAF"/>
</dbReference>
<dbReference type="SUPFAM" id="SSF55781">
    <property type="entry name" value="GAF domain-like"/>
    <property type="match status" value="1"/>
</dbReference>
<dbReference type="CDD" id="cd01949">
    <property type="entry name" value="GGDEF"/>
    <property type="match status" value="1"/>
</dbReference>
<dbReference type="CDD" id="cd01948">
    <property type="entry name" value="EAL"/>
    <property type="match status" value="1"/>
</dbReference>
<dbReference type="SMART" id="SM00267">
    <property type="entry name" value="GGDEF"/>
    <property type="match status" value="1"/>
</dbReference>
<dbReference type="Proteomes" id="UP001477870">
    <property type="component" value="Unassembled WGS sequence"/>
</dbReference>
<dbReference type="InterPro" id="IPR035965">
    <property type="entry name" value="PAS-like_dom_sf"/>
</dbReference>
<dbReference type="RefSeq" id="WP_342848280.1">
    <property type="nucleotide sequence ID" value="NZ_JBBMQO010000005.1"/>
</dbReference>
<sequence length="746" mass="82586">MAYPYPTNELERLEALRATGIMNTGTAPEFDAIAELASSIFGTPMSVVAFIEDDFQWFKAHLGLDIEHTSREVSFCKYTILQNEVLVVNDATKDERFKDNPLVIGEPNVRFYAGAPISLDGETNIAAICVIDTQPRIANEEQIAQLKKLANIAAALVRAHQSENEAKTLEMKARQRGKLLSQTARISKIGAWSLDTNTLIAEWSSETYAIHELTTNEPPSLDDAISFYPEYERPGLVKKIVKCVDHGVPFEIDCDFITALGNKRRVRCFGEIEYSEDGTRCLIGIIKDITDEHENAKRLWDAAHIDTLTGIANRLAFQHKLDSLAERLSDDDDCNFKMLLIDLDGFKDINDSFGHLAGDKILCSIAKRLEDTIPENAFCARLGGDEFAVLMGVQNEMLKPEDLASELIEVINLPVPYEGHEISVGASIGISLTYQETRSCEEFQQQADLALYHAKQTGRGVCETYNPSLTEAFEEKRQAFELVKEAIHEGRLLPHYQPIFDLSSQRIKGVEALARIQNKDGSIVGPAKFWHALFEPKSALAVDETILDIALRDFAEWKSKGLDIDFISINASSLCIQSMDYVERVLEALAHNNLQPHHLKIEVVENIFLDDADSKITHVLERLSEAGVIIALDDFGTGYASLSHLRDYPVNCIKIDQSFVSGLGESAGNTAIVQALVSLGKSLNLDIIAEGIETQGQLDFMSAVGCTFGQGYLFSKPISAHQMSDYLKQASFPLLGDTNPSVAGKC</sequence>
<dbReference type="SMART" id="SM00052">
    <property type="entry name" value="EAL"/>
    <property type="match status" value="1"/>
</dbReference>
<comment type="caution">
    <text evidence="3">The sequence shown here is derived from an EMBL/GenBank/DDBJ whole genome shotgun (WGS) entry which is preliminary data.</text>
</comment>
<reference evidence="3 4" key="1">
    <citation type="submission" date="2024-03" db="EMBL/GenBank/DDBJ databases">
        <title>Community enrichment and isolation of bacterial strains for fucoidan degradation.</title>
        <authorList>
            <person name="Sichert A."/>
        </authorList>
    </citation>
    <scope>NUCLEOTIDE SEQUENCE [LARGE SCALE GENOMIC DNA]</scope>
    <source>
        <strain evidence="3 4">AS62</strain>
    </source>
</reference>